<dbReference type="EMBL" id="JADGJD010001171">
    <property type="protein sequence ID" value="KAJ3046418.1"/>
    <property type="molecule type" value="Genomic_DNA"/>
</dbReference>
<feature type="region of interest" description="Disordered" evidence="1">
    <location>
        <begin position="44"/>
        <end position="146"/>
    </location>
</feature>
<proteinExistence type="predicted"/>
<feature type="compositionally biased region" description="Polar residues" evidence="1">
    <location>
        <begin position="56"/>
        <end position="95"/>
    </location>
</feature>
<sequence>MRGMLQKRIDPLDQDKDEEHSELEKERLERMYVMLKHSKRYRHAQVADANAKWNASDESLSDTSRHSGTTDNQTVAFADTPTDNPSAKTDPSWSKFSAIHATPAVAPDWEPELSTDRELSNEQQQNLPPAAEEGHGVGRQNSKRGVQFGDNLKVEVIPCSVEDEEDVGGQTGWASARRKSVETLHRFKSTLKKALP</sequence>
<evidence type="ECO:0000313" key="3">
    <source>
        <dbReference type="Proteomes" id="UP001212841"/>
    </source>
</evidence>
<comment type="caution">
    <text evidence="2">The sequence shown here is derived from an EMBL/GenBank/DDBJ whole genome shotgun (WGS) entry which is preliminary data.</text>
</comment>
<name>A0AAD5X1Q2_9FUNG</name>
<feature type="region of interest" description="Disordered" evidence="1">
    <location>
        <begin position="1"/>
        <end position="24"/>
    </location>
</feature>
<protein>
    <submittedName>
        <fullName evidence="2">Uncharacterized protein</fullName>
    </submittedName>
</protein>
<evidence type="ECO:0000313" key="2">
    <source>
        <dbReference type="EMBL" id="KAJ3046418.1"/>
    </source>
</evidence>
<dbReference type="AlphaFoldDB" id="A0AAD5X1Q2"/>
<evidence type="ECO:0000256" key="1">
    <source>
        <dbReference type="SAM" id="MobiDB-lite"/>
    </source>
</evidence>
<accession>A0AAD5X1Q2</accession>
<keyword evidence="3" id="KW-1185">Reference proteome</keyword>
<gene>
    <name evidence="2" type="ORF">HK097_000872</name>
</gene>
<organism evidence="2 3">
    <name type="scientific">Rhizophlyctis rosea</name>
    <dbReference type="NCBI Taxonomy" id="64517"/>
    <lineage>
        <taxon>Eukaryota</taxon>
        <taxon>Fungi</taxon>
        <taxon>Fungi incertae sedis</taxon>
        <taxon>Chytridiomycota</taxon>
        <taxon>Chytridiomycota incertae sedis</taxon>
        <taxon>Chytridiomycetes</taxon>
        <taxon>Rhizophlyctidales</taxon>
        <taxon>Rhizophlyctidaceae</taxon>
        <taxon>Rhizophlyctis</taxon>
    </lineage>
</organism>
<feature type="compositionally biased region" description="Basic and acidic residues" evidence="1">
    <location>
        <begin position="7"/>
        <end position="24"/>
    </location>
</feature>
<reference evidence="2" key="1">
    <citation type="submission" date="2020-05" db="EMBL/GenBank/DDBJ databases">
        <title>Phylogenomic resolution of chytrid fungi.</title>
        <authorList>
            <person name="Stajich J.E."/>
            <person name="Amses K."/>
            <person name="Simmons R."/>
            <person name="Seto K."/>
            <person name="Myers J."/>
            <person name="Bonds A."/>
            <person name="Quandt C.A."/>
            <person name="Barry K."/>
            <person name="Liu P."/>
            <person name="Grigoriev I."/>
            <person name="Longcore J.E."/>
            <person name="James T.Y."/>
        </authorList>
    </citation>
    <scope>NUCLEOTIDE SEQUENCE</scope>
    <source>
        <strain evidence="2">JEL0318</strain>
    </source>
</reference>
<dbReference type="Proteomes" id="UP001212841">
    <property type="component" value="Unassembled WGS sequence"/>
</dbReference>